<dbReference type="Proteomes" id="UP000238261">
    <property type="component" value="Unassembled WGS sequence"/>
</dbReference>
<name>A0A2S7EUK1_9XANT</name>
<dbReference type="AlphaFoldDB" id="A0A2S7EUK1"/>
<proteinExistence type="predicted"/>
<sequence>MGIQKQEFYEGAALYQVIRGSSGLTSISRSPPLFVLDGRLQVHLKYSTAKRSPWGFTFMPDEQLLLRQRAQEMPLVIGLICGADGVAALPYEAYARVAQVKSAALHISCRRSHRQHFEIGGPDGVLPNKVAPSDWVKLLDERE</sequence>
<evidence type="ECO:0000313" key="2">
    <source>
        <dbReference type="Proteomes" id="UP000238261"/>
    </source>
</evidence>
<reference evidence="2" key="1">
    <citation type="submission" date="2016-08" db="EMBL/GenBank/DDBJ databases">
        <authorList>
            <person name="Merda D."/>
            <person name="Briand M."/>
            <person name="Taghouti G."/>
            <person name="Carrere S."/>
            <person name="Gouzy J."/>
            <person name="Portier P."/>
            <person name="Jacques M.-A."/>
            <person name="Fischer-Le Saux M."/>
        </authorList>
    </citation>
    <scope>NUCLEOTIDE SEQUENCE [LARGE SCALE GENOMIC DNA]</scope>
    <source>
        <strain evidence="2">CFBP1156</strain>
    </source>
</reference>
<dbReference type="EMBL" id="MDEG01000012">
    <property type="protein sequence ID" value="PPU96822.1"/>
    <property type="molecule type" value="Genomic_DNA"/>
</dbReference>
<dbReference type="RefSeq" id="WP_046978687.1">
    <property type="nucleotide sequence ID" value="NZ_CP043476.1"/>
</dbReference>
<gene>
    <name evidence="1" type="ORF">XhyaCFBP1156_13730</name>
</gene>
<dbReference type="OrthoDB" id="2988617at2"/>
<keyword evidence="2" id="KW-1185">Reference proteome</keyword>
<evidence type="ECO:0000313" key="1">
    <source>
        <dbReference type="EMBL" id="PPU96822.1"/>
    </source>
</evidence>
<organism evidence="1 2">
    <name type="scientific">Xanthomonas hyacinthi</name>
    <dbReference type="NCBI Taxonomy" id="56455"/>
    <lineage>
        <taxon>Bacteria</taxon>
        <taxon>Pseudomonadati</taxon>
        <taxon>Pseudomonadota</taxon>
        <taxon>Gammaproteobacteria</taxon>
        <taxon>Lysobacterales</taxon>
        <taxon>Lysobacteraceae</taxon>
        <taxon>Xanthomonas</taxon>
    </lineage>
</organism>
<comment type="caution">
    <text evidence="1">The sequence shown here is derived from an EMBL/GenBank/DDBJ whole genome shotgun (WGS) entry which is preliminary data.</text>
</comment>
<protein>
    <submittedName>
        <fullName evidence="1">Uncharacterized protein</fullName>
    </submittedName>
</protein>
<accession>A0A2S7EUK1</accession>